<dbReference type="AlphaFoldDB" id="A0AAE1L587"/>
<keyword evidence="1" id="KW-0240">DNA-directed RNA polymerase</keyword>
<dbReference type="GO" id="GO:0000428">
    <property type="term" value="C:DNA-directed RNA polymerase complex"/>
    <property type="evidence" value="ECO:0007669"/>
    <property type="project" value="UniProtKB-KW"/>
</dbReference>
<dbReference type="EMBL" id="JAHWGI010000001">
    <property type="protein sequence ID" value="KAK3907130.1"/>
    <property type="molecule type" value="Genomic_DNA"/>
</dbReference>
<gene>
    <name evidence="1" type="ORF">KUF71_000050</name>
</gene>
<proteinExistence type="predicted"/>
<name>A0AAE1L587_9NEOP</name>
<evidence type="ECO:0000313" key="2">
    <source>
        <dbReference type="Proteomes" id="UP001219518"/>
    </source>
</evidence>
<comment type="caution">
    <text evidence="1">The sequence shown here is derived from an EMBL/GenBank/DDBJ whole genome shotgun (WGS) entry which is preliminary data.</text>
</comment>
<reference evidence="1" key="1">
    <citation type="submission" date="2021-07" db="EMBL/GenBank/DDBJ databases">
        <authorList>
            <person name="Catto M.A."/>
            <person name="Jacobson A."/>
            <person name="Kennedy G."/>
            <person name="Labadie P."/>
            <person name="Hunt B.G."/>
            <person name="Srinivasan R."/>
        </authorList>
    </citation>
    <scope>NUCLEOTIDE SEQUENCE</scope>
    <source>
        <strain evidence="1">PL_HMW_Pooled</strain>
        <tissue evidence="1">Head</tissue>
    </source>
</reference>
<accession>A0AAE1L587</accession>
<keyword evidence="2" id="KW-1185">Reference proteome</keyword>
<reference evidence="1" key="2">
    <citation type="journal article" date="2023" name="BMC Genomics">
        <title>Pest status, molecular evolution, and epigenetic factors derived from the genome assembly of Frankliniella fusca, a thysanopteran phytovirus vector.</title>
        <authorList>
            <person name="Catto M.A."/>
            <person name="Labadie P.E."/>
            <person name="Jacobson A.L."/>
            <person name="Kennedy G.G."/>
            <person name="Srinivasan R."/>
            <person name="Hunt B.G."/>
        </authorList>
    </citation>
    <scope>NUCLEOTIDE SEQUENCE</scope>
    <source>
        <strain evidence="1">PL_HMW_Pooled</strain>
    </source>
</reference>
<organism evidence="1 2">
    <name type="scientific">Frankliniella fusca</name>
    <dbReference type="NCBI Taxonomy" id="407009"/>
    <lineage>
        <taxon>Eukaryota</taxon>
        <taxon>Metazoa</taxon>
        <taxon>Ecdysozoa</taxon>
        <taxon>Arthropoda</taxon>
        <taxon>Hexapoda</taxon>
        <taxon>Insecta</taxon>
        <taxon>Pterygota</taxon>
        <taxon>Neoptera</taxon>
        <taxon>Paraneoptera</taxon>
        <taxon>Thysanoptera</taxon>
        <taxon>Terebrantia</taxon>
        <taxon>Thripoidea</taxon>
        <taxon>Thripidae</taxon>
        <taxon>Frankliniella</taxon>
    </lineage>
</organism>
<sequence>MMPIGTNALFLWAEYLCPWAAPKPMGSSHSQPMGITCPLAGTIAHSQLVYRNALPIGKMPMLIQCP</sequence>
<evidence type="ECO:0000313" key="1">
    <source>
        <dbReference type="EMBL" id="KAK3907130.1"/>
    </source>
</evidence>
<protein>
    <submittedName>
        <fullName evidence="1">DNA-directed RNA polymerase III subunit</fullName>
    </submittedName>
</protein>
<dbReference type="Proteomes" id="UP001219518">
    <property type="component" value="Unassembled WGS sequence"/>
</dbReference>
<keyword evidence="1" id="KW-0804">Transcription</keyword>